<feature type="domain" description="Chitin-binding type-3" evidence="5">
    <location>
        <begin position="667"/>
        <end position="720"/>
    </location>
</feature>
<accession>A0ABV3N547</accession>
<reference evidence="6 7" key="1">
    <citation type="submission" date="2024-07" db="EMBL/GenBank/DDBJ databases">
        <authorList>
            <person name="Dulla G.F.J."/>
            <person name="Delorm J.G."/>
        </authorList>
    </citation>
    <scope>NUCLEOTIDE SEQUENCE [LARGE SCALE GENOMIC DNA]</scope>
    <source>
        <strain evidence="6 7">JGD 233</strain>
    </source>
</reference>
<evidence type="ECO:0000256" key="2">
    <source>
        <dbReference type="ARBA" id="ARBA00022801"/>
    </source>
</evidence>
<evidence type="ECO:0000313" key="7">
    <source>
        <dbReference type="Proteomes" id="UP001554567"/>
    </source>
</evidence>
<dbReference type="Pfam" id="PF00082">
    <property type="entry name" value="Peptidase_S8"/>
    <property type="match status" value="1"/>
</dbReference>
<dbReference type="PRINTS" id="PR00723">
    <property type="entry name" value="SUBTILISIN"/>
</dbReference>
<dbReference type="InterPro" id="IPR015500">
    <property type="entry name" value="Peptidase_S8_subtilisin-rel"/>
</dbReference>
<proteinExistence type="inferred from homology"/>
<dbReference type="InterPro" id="IPR003610">
    <property type="entry name" value="CBM5/12"/>
</dbReference>
<feature type="active site" description="Charge relay system" evidence="4">
    <location>
        <position position="279"/>
    </location>
</feature>
<comment type="caution">
    <text evidence="6">The sequence shown here is derived from an EMBL/GenBank/DDBJ whole genome shotgun (WGS) entry which is preliminary data.</text>
</comment>
<dbReference type="CDD" id="cd12215">
    <property type="entry name" value="ChiC_BD"/>
    <property type="match status" value="1"/>
</dbReference>
<dbReference type="PROSITE" id="PS00138">
    <property type="entry name" value="SUBTILASE_SER"/>
    <property type="match status" value="1"/>
</dbReference>
<dbReference type="InterPro" id="IPR023828">
    <property type="entry name" value="Peptidase_S8_Ser-AS"/>
</dbReference>
<protein>
    <submittedName>
        <fullName evidence="6">S8 family serine peptidase</fullName>
    </submittedName>
</protein>
<dbReference type="InterPro" id="IPR036573">
    <property type="entry name" value="CBM_sf_5/12"/>
</dbReference>
<dbReference type="PANTHER" id="PTHR42884:SF14">
    <property type="entry name" value="NEUROENDOCRINE CONVERTASE 1"/>
    <property type="match status" value="1"/>
</dbReference>
<dbReference type="Gene3D" id="3.40.50.200">
    <property type="entry name" value="Peptidase S8/S53 domain"/>
    <property type="match status" value="1"/>
</dbReference>
<keyword evidence="7" id="KW-1185">Reference proteome</keyword>
<dbReference type="Gene3D" id="2.10.10.20">
    <property type="entry name" value="Carbohydrate-binding module superfamily 5/12"/>
    <property type="match status" value="1"/>
</dbReference>
<evidence type="ECO:0000313" key="6">
    <source>
        <dbReference type="EMBL" id="MEW5290940.1"/>
    </source>
</evidence>
<dbReference type="SMART" id="SM00495">
    <property type="entry name" value="ChtBD3"/>
    <property type="match status" value="1"/>
</dbReference>
<keyword evidence="1 4" id="KW-0645">Protease</keyword>
<dbReference type="RefSeq" id="WP_367168241.1">
    <property type="nucleotide sequence ID" value="NZ_JBFKZN010000009.1"/>
</dbReference>
<dbReference type="InterPro" id="IPR036852">
    <property type="entry name" value="Peptidase_S8/S53_dom_sf"/>
</dbReference>
<name>A0ABV3N547_9GAMM</name>
<evidence type="ECO:0000259" key="5">
    <source>
        <dbReference type="SMART" id="SM00495"/>
    </source>
</evidence>
<organism evidence="6 7">
    <name type="scientific">Erwinia papayae</name>
    <dbReference type="NCBI Taxonomy" id="206499"/>
    <lineage>
        <taxon>Bacteria</taxon>
        <taxon>Pseudomonadati</taxon>
        <taxon>Pseudomonadota</taxon>
        <taxon>Gammaproteobacteria</taxon>
        <taxon>Enterobacterales</taxon>
        <taxon>Erwiniaceae</taxon>
        <taxon>Erwinia</taxon>
    </lineage>
</organism>
<dbReference type="InterPro" id="IPR000209">
    <property type="entry name" value="Peptidase_S8/S53_dom"/>
</dbReference>
<evidence type="ECO:0000256" key="3">
    <source>
        <dbReference type="ARBA" id="ARBA00022825"/>
    </source>
</evidence>
<dbReference type="EMBL" id="JBFKZN010000009">
    <property type="protein sequence ID" value="MEW5290940.1"/>
    <property type="molecule type" value="Genomic_DNA"/>
</dbReference>
<evidence type="ECO:0000256" key="1">
    <source>
        <dbReference type="ARBA" id="ARBA00022670"/>
    </source>
</evidence>
<feature type="active site" description="Charge relay system" evidence="4">
    <location>
        <position position="474"/>
    </location>
</feature>
<gene>
    <name evidence="6" type="ORF">ABW286_17440</name>
</gene>
<dbReference type="Proteomes" id="UP001554567">
    <property type="component" value="Unassembled WGS sequence"/>
</dbReference>
<keyword evidence="3 4" id="KW-0720">Serine protease</keyword>
<feature type="active site" description="Charge relay system" evidence="4">
    <location>
        <position position="307"/>
    </location>
</feature>
<dbReference type="SUPFAM" id="SSF52743">
    <property type="entry name" value="Subtilisin-like"/>
    <property type="match status" value="1"/>
</dbReference>
<keyword evidence="2 4" id="KW-0378">Hydrolase</keyword>
<dbReference type="PANTHER" id="PTHR42884">
    <property type="entry name" value="PROPROTEIN CONVERTASE SUBTILISIN/KEXIN-RELATED"/>
    <property type="match status" value="1"/>
</dbReference>
<sequence length="720" mass="77664">MKEFLEVYRSLKFDGCIYARLHSELPVSCITLSLYCNQVLVAQQSSQSAGITVKFSGQTAGEFELRADILDGDNQPRVLSRKLHIHAQPRLLKSIQTLAETSTIKDASRSCDNISHYFLEIQFLPGGVEHFYNQDDAATPLFAAFKKQHLADVARTNRHAIAAVFPGDENPHLADLYQVVASGDFGELKLIASELETLPCIDVCSLNPDTTDLLPPKLLEETSAPRLAEGTATTLGRSSVGTPDFSHLQTYLNSGRSLNVRAAWQAGETGRFATIHFLDFGVYRNHEDLQGNINVINSRAETQDCNHGTAATGCIAATDNAFGVTGIAHGSQFNFYDTGDLDLIVQNAQPGDIVGLNIQMSVNGRYLPWIHSRSVWDRLNQLSRRGVVVVLAAGNGGTDLSPQAGFLTDYGDSGIFLAGAVASNTGRRLAFSNYNNVSSLICSWGHQVTTTGYSGLQTLPGNNHNYTAGFNGTSSATPLVTGALALIQSYAKRKFGVYLDGLEMRDLIAKTGSNAGVSDGVGYQPDVTKALAWLDANLDDASDDHGDDDAQDADDHAIEVAPIAQMRIKAVAGSELAFSVVMPSGVDTENVNFHWLTTARETLSTPRQQRTLVRFPEVAQETLSQISVSLTGSYQTRDTVGLMVVPATEDGTDSEQGSDEADTTPLYPQWVANRSYSGGERVSHKGGNYLAKWWISAGVEPGLESTTGAASSDAKPWTRI</sequence>
<dbReference type="SUPFAM" id="SSF51055">
    <property type="entry name" value="Carbohydrate binding domain"/>
    <property type="match status" value="1"/>
</dbReference>
<evidence type="ECO:0000256" key="4">
    <source>
        <dbReference type="PROSITE-ProRule" id="PRU01240"/>
    </source>
</evidence>
<comment type="similarity">
    <text evidence="4">Belongs to the peptidase S8 family.</text>
</comment>
<dbReference type="PROSITE" id="PS51892">
    <property type="entry name" value="SUBTILASE"/>
    <property type="match status" value="1"/>
</dbReference>